<name>A0A7X2S7D3_9BACI</name>
<reference evidence="1 2" key="1">
    <citation type="journal article" date="2017" name="Int. J. Syst. Evol. Microbiol.">
        <title>Bacillus mangrovi sp. nov., isolated from a sediment sample from a mangrove forest.</title>
        <authorList>
            <person name="Gupta V."/>
            <person name="Singh P.K."/>
            <person name="Korpole S."/>
            <person name="Tanuku N.R.S."/>
            <person name="Pinnaka A.K."/>
        </authorList>
    </citation>
    <scope>NUCLEOTIDE SEQUENCE [LARGE SCALE GENOMIC DNA]</scope>
    <source>
        <strain evidence="1 2">KCTC 33872</strain>
    </source>
</reference>
<keyword evidence="2" id="KW-1185">Reference proteome</keyword>
<dbReference type="AlphaFoldDB" id="A0A7X2S7D3"/>
<dbReference type="RefSeq" id="WP_155113149.1">
    <property type="nucleotide sequence ID" value="NZ_WMIB01000016.1"/>
</dbReference>
<dbReference type="OrthoDB" id="2928548at2"/>
<comment type="caution">
    <text evidence="1">The sequence shown here is derived from an EMBL/GenBank/DDBJ whole genome shotgun (WGS) entry which is preliminary data.</text>
</comment>
<gene>
    <name evidence="1" type="ORF">GKZ89_14645</name>
</gene>
<organism evidence="1 2">
    <name type="scientific">Metabacillus mangrovi</name>
    <dbReference type="NCBI Taxonomy" id="1491830"/>
    <lineage>
        <taxon>Bacteria</taxon>
        <taxon>Bacillati</taxon>
        <taxon>Bacillota</taxon>
        <taxon>Bacilli</taxon>
        <taxon>Bacillales</taxon>
        <taxon>Bacillaceae</taxon>
        <taxon>Metabacillus</taxon>
    </lineage>
</organism>
<protein>
    <submittedName>
        <fullName evidence="1">Uncharacterized protein</fullName>
    </submittedName>
</protein>
<evidence type="ECO:0000313" key="1">
    <source>
        <dbReference type="EMBL" id="MTH54640.1"/>
    </source>
</evidence>
<accession>A0A7X2S7D3</accession>
<dbReference type="EMBL" id="WMIB01000016">
    <property type="protein sequence ID" value="MTH54640.1"/>
    <property type="molecule type" value="Genomic_DNA"/>
</dbReference>
<evidence type="ECO:0000313" key="2">
    <source>
        <dbReference type="Proteomes" id="UP000434639"/>
    </source>
</evidence>
<proteinExistence type="predicted"/>
<sequence length="72" mass="7929">MRLDVSSISFENLNVLEIASQSGIFIGKNRQVQWTAATEGSHSGFGVLTGKRNTVKNNVHLVLHEHPLNQDS</sequence>
<dbReference type="Proteomes" id="UP000434639">
    <property type="component" value="Unassembled WGS sequence"/>
</dbReference>